<organism evidence="7 8">
    <name type="scientific">Oldenlandia corymbosa var. corymbosa</name>
    <dbReference type="NCBI Taxonomy" id="529605"/>
    <lineage>
        <taxon>Eukaryota</taxon>
        <taxon>Viridiplantae</taxon>
        <taxon>Streptophyta</taxon>
        <taxon>Embryophyta</taxon>
        <taxon>Tracheophyta</taxon>
        <taxon>Spermatophyta</taxon>
        <taxon>Magnoliopsida</taxon>
        <taxon>eudicotyledons</taxon>
        <taxon>Gunneridae</taxon>
        <taxon>Pentapetalae</taxon>
        <taxon>asterids</taxon>
        <taxon>lamiids</taxon>
        <taxon>Gentianales</taxon>
        <taxon>Rubiaceae</taxon>
        <taxon>Rubioideae</taxon>
        <taxon>Spermacoceae</taxon>
        <taxon>Hedyotis-Oldenlandia complex</taxon>
        <taxon>Oldenlandia</taxon>
    </lineage>
</organism>
<protein>
    <submittedName>
        <fullName evidence="7">OLC1v1014094C1</fullName>
    </submittedName>
</protein>
<dbReference type="Pfam" id="PF04577">
    <property type="entry name" value="Glyco_transf_61"/>
    <property type="match status" value="2"/>
</dbReference>
<feature type="domain" description="Glycosyltransferase 61 catalytic" evidence="6">
    <location>
        <begin position="352"/>
        <end position="460"/>
    </location>
</feature>
<comment type="subcellular location">
    <subcellularLocation>
        <location evidence="1">Golgi apparatus membrane</location>
        <topology evidence="1">Single-pass type II membrane protein</topology>
    </subcellularLocation>
</comment>
<keyword evidence="5" id="KW-0812">Transmembrane</keyword>
<dbReference type="EMBL" id="OX459124">
    <property type="protein sequence ID" value="CAI9113483.1"/>
    <property type="molecule type" value="Genomic_DNA"/>
</dbReference>
<accession>A0AAV1DZW9</accession>
<evidence type="ECO:0000256" key="5">
    <source>
        <dbReference type="SAM" id="Phobius"/>
    </source>
</evidence>
<dbReference type="GO" id="GO:0016763">
    <property type="term" value="F:pentosyltransferase activity"/>
    <property type="evidence" value="ECO:0007669"/>
    <property type="project" value="UniProtKB-ARBA"/>
</dbReference>
<feature type="transmembrane region" description="Helical" evidence="5">
    <location>
        <begin position="18"/>
        <end position="37"/>
    </location>
</feature>
<keyword evidence="8" id="KW-1185">Reference proteome</keyword>
<keyword evidence="4" id="KW-0325">Glycoprotein</keyword>
<proteinExistence type="predicted"/>
<feature type="domain" description="Glycosyltransferase 61 catalytic" evidence="6">
    <location>
        <begin position="826"/>
        <end position="930"/>
    </location>
</feature>
<dbReference type="InterPro" id="IPR007657">
    <property type="entry name" value="Glycosyltransferase_61"/>
</dbReference>
<evidence type="ECO:0000256" key="3">
    <source>
        <dbReference type="ARBA" id="ARBA00022679"/>
    </source>
</evidence>
<keyword evidence="5" id="KW-1133">Transmembrane helix</keyword>
<evidence type="ECO:0000256" key="1">
    <source>
        <dbReference type="ARBA" id="ARBA00004323"/>
    </source>
</evidence>
<evidence type="ECO:0000256" key="4">
    <source>
        <dbReference type="ARBA" id="ARBA00023180"/>
    </source>
</evidence>
<reference evidence="7" key="1">
    <citation type="submission" date="2023-03" db="EMBL/GenBank/DDBJ databases">
        <authorList>
            <person name="Julca I."/>
        </authorList>
    </citation>
    <scope>NUCLEOTIDE SEQUENCE</scope>
</reference>
<dbReference type="GO" id="GO:0000139">
    <property type="term" value="C:Golgi membrane"/>
    <property type="evidence" value="ECO:0007669"/>
    <property type="project" value="UniProtKB-SubCell"/>
</dbReference>
<evidence type="ECO:0000313" key="7">
    <source>
        <dbReference type="EMBL" id="CAI9113483.1"/>
    </source>
</evidence>
<dbReference type="Proteomes" id="UP001161247">
    <property type="component" value="Chromosome 7"/>
</dbReference>
<keyword evidence="3" id="KW-0808">Transferase</keyword>
<evidence type="ECO:0000313" key="8">
    <source>
        <dbReference type="Proteomes" id="UP001161247"/>
    </source>
</evidence>
<keyword evidence="2" id="KW-0328">Glycosyltransferase</keyword>
<dbReference type="PANTHER" id="PTHR20961:SF149">
    <property type="entry name" value="PROTEIN O-LINKED-MANNOSE BETA-1,4-N-ACETYLGLUCOSAMINYLTRANSFERASE 2-LIKE"/>
    <property type="match status" value="1"/>
</dbReference>
<name>A0AAV1DZW9_OLDCO</name>
<dbReference type="InterPro" id="IPR049625">
    <property type="entry name" value="Glyco_transf_61_cat"/>
</dbReference>
<evidence type="ECO:0000256" key="2">
    <source>
        <dbReference type="ARBA" id="ARBA00022676"/>
    </source>
</evidence>
<keyword evidence="5" id="KW-0472">Membrane</keyword>
<evidence type="ECO:0000259" key="6">
    <source>
        <dbReference type="Pfam" id="PF04577"/>
    </source>
</evidence>
<sequence>MYDPIFAKSFSKYEQKRFGCWAILICMIMVVTICMEFKPNFHPLSLIGNALNLQLSINGAQDMIVTKVDKGISSPSSERKSEMVKATNNTSEAVLDETHDVLSPSATEEAKEVEPIHNVTIKDKSIHPPILETEAKEVEPPPKESITKDHGIPSHLEHQHNEAQPTCNFLGPLSDYCEMEGDIRIEPKSNTIFFVAPKNHVKKIDGNHNNSWTIQPYARKGNLDAMVSVKKWTIRLAGHDYGGKIPNCNQIHTTPAILFSTGGFSGNPFHDFADLLVPVFATSREFNGQVQFLVTDYENWWISKYKMFFSGLSRHPIIPIDEEKEMIHCYPRIVLGLKSHKEFDIDSSKSPNGLSMNHFREFLRNTYSLERTKAIRLKKGDGQKPRLMLISRMKTRLITNVDAIARMVRKSGYEVVVAEARISTNLTAFAQLVNSCDVLMGVHGAGLTNMVFLPDNAVLIQIIPFGGIDGYARNDFGKPSTDMNINYLEYKIKVTESSLIQQYPPDHDVFRDPISIHKQGWGAIRSIYLDKQDVRIDLRRFRSTLAKAIKDRMTNKSTLLARTFSRREHRRLGWWAFVIFLIIGAASILDIIVKPHVSSPVAVSNLRLSMRAELKMHFRTKEKTEPRQPYYKTREAISTCDFTKARSDICEMTGDIRVHGNSSTVFFIGSFHNEMLNGSQNSWYLKPYARKTDRAAMESVRLITIKTGQASEGKIPFECSRNYSIPGIVFSTGGYAGNQFHDFADVLIPLYLTSIQFNGEVQLLLTDKRSWWNDKHQKLLQTLSNYELIDMDSTSEVLCFSKIIIGLNATDKQLGVDPSQSSHSMKSFRKLVRSAYSLKRESAINATNGCRKTGKKPKLLLISRNKTRRLINAEEISATAKSLGFDVVVQETGSSETEVSKFVNSFDVLVGVHGAGLTNMVYLPDNALVIQIVLLGEMEWMAKTFYEDPARDMNLNYLEYKISPNESSLIQQYPNDHEVFRDPGSIKKRGWLHFKSIFMDKQDIKLDLNRLLKVWRNQQVKQRLLFALVNAVVYSIWNEKNNRKLKQQEKNPETRYKEIQAVLTTRLHYFSQNSKKLNVSFYRKLGRDL</sequence>
<gene>
    <name evidence="7" type="ORF">OLC1_LOCUS20491</name>
</gene>
<dbReference type="PANTHER" id="PTHR20961">
    <property type="entry name" value="GLYCOSYLTRANSFERASE"/>
    <property type="match status" value="1"/>
</dbReference>
<dbReference type="AlphaFoldDB" id="A0AAV1DZW9"/>